<dbReference type="EMBL" id="JACSPU010000012">
    <property type="protein sequence ID" value="MBD8016812.1"/>
    <property type="molecule type" value="Genomic_DNA"/>
</dbReference>
<evidence type="ECO:0000313" key="2">
    <source>
        <dbReference type="EMBL" id="MBD8016812.1"/>
    </source>
</evidence>
<sequence length="188" mass="20371">MKRKILISTVTFALMTGVAAPFAGATSPQTYESSPLNTKETLSDGTIVETVYEEGDVPIPYNTPTSKISVDRLALSSNSVVSPAAVYGSTWISAGTKKYSQKMVWTTAAAASAGIGLYLKIPHFSGAALLINYVIANKNSWVYYSDKQYFRMAGATLQIKHVVTFYKDSARTKKINSQTYITNDNGGK</sequence>
<name>A0ABR8WIQ9_9BACL</name>
<keyword evidence="1" id="KW-0732">Signal</keyword>
<dbReference type="RefSeq" id="WP_191716962.1">
    <property type="nucleotide sequence ID" value="NZ_JACSPU010000012.1"/>
</dbReference>
<protein>
    <recommendedName>
        <fullName evidence="4">Surface layer protein A domain-containing protein</fullName>
    </recommendedName>
</protein>
<dbReference type="Proteomes" id="UP000658980">
    <property type="component" value="Unassembled WGS sequence"/>
</dbReference>
<feature type="signal peptide" evidence="1">
    <location>
        <begin position="1"/>
        <end position="23"/>
    </location>
</feature>
<evidence type="ECO:0000313" key="3">
    <source>
        <dbReference type="Proteomes" id="UP000658980"/>
    </source>
</evidence>
<organism evidence="2 3">
    <name type="scientific">Planococcus wigleyi</name>
    <dbReference type="NCBI Taxonomy" id="2762216"/>
    <lineage>
        <taxon>Bacteria</taxon>
        <taxon>Bacillati</taxon>
        <taxon>Bacillota</taxon>
        <taxon>Bacilli</taxon>
        <taxon>Bacillales</taxon>
        <taxon>Caryophanaceae</taxon>
        <taxon>Planococcus</taxon>
    </lineage>
</organism>
<keyword evidence="3" id="KW-1185">Reference proteome</keyword>
<comment type="caution">
    <text evidence="2">The sequence shown here is derived from an EMBL/GenBank/DDBJ whole genome shotgun (WGS) entry which is preliminary data.</text>
</comment>
<proteinExistence type="predicted"/>
<accession>A0ABR8WIQ9</accession>
<evidence type="ECO:0000256" key="1">
    <source>
        <dbReference type="SAM" id="SignalP"/>
    </source>
</evidence>
<feature type="chain" id="PRO_5047406254" description="Surface layer protein A domain-containing protein" evidence="1">
    <location>
        <begin position="24"/>
        <end position="188"/>
    </location>
</feature>
<reference evidence="2 3" key="1">
    <citation type="submission" date="2020-08" db="EMBL/GenBank/DDBJ databases">
        <title>A Genomic Blueprint of the Chicken Gut Microbiome.</title>
        <authorList>
            <person name="Gilroy R."/>
            <person name="Ravi A."/>
            <person name="Getino M."/>
            <person name="Pursley I."/>
            <person name="Horton D.L."/>
            <person name="Alikhan N.-F."/>
            <person name="Baker D."/>
            <person name="Gharbi K."/>
            <person name="Hall N."/>
            <person name="Watson M."/>
            <person name="Adriaenssens E.M."/>
            <person name="Foster-Nyarko E."/>
            <person name="Jarju S."/>
            <person name="Secka A."/>
            <person name="Antonio M."/>
            <person name="Oren A."/>
            <person name="Chaudhuri R."/>
            <person name="La Ragione R.M."/>
            <person name="Hildebrand F."/>
            <person name="Pallen M.J."/>
        </authorList>
    </citation>
    <scope>NUCLEOTIDE SEQUENCE [LARGE SCALE GENOMIC DNA]</scope>
    <source>
        <strain evidence="2 3">Sa1BUA13</strain>
    </source>
</reference>
<gene>
    <name evidence="2" type="ORF">H9630_18575</name>
</gene>
<evidence type="ECO:0008006" key="4">
    <source>
        <dbReference type="Google" id="ProtNLM"/>
    </source>
</evidence>